<feature type="domain" description="AIG1-type G" evidence="4">
    <location>
        <begin position="241"/>
        <end position="433"/>
    </location>
</feature>
<organism evidence="5 6">
    <name type="scientific">Silurus asotus</name>
    <name type="common">Amur catfish</name>
    <name type="synonym">Parasilurus asotus</name>
    <dbReference type="NCBI Taxonomy" id="30991"/>
    <lineage>
        <taxon>Eukaryota</taxon>
        <taxon>Metazoa</taxon>
        <taxon>Chordata</taxon>
        <taxon>Craniata</taxon>
        <taxon>Vertebrata</taxon>
        <taxon>Euteleostomi</taxon>
        <taxon>Actinopterygii</taxon>
        <taxon>Neopterygii</taxon>
        <taxon>Teleostei</taxon>
        <taxon>Ostariophysi</taxon>
        <taxon>Siluriformes</taxon>
        <taxon>Siluridae</taxon>
        <taxon>Silurus</taxon>
    </lineage>
</organism>
<dbReference type="Proteomes" id="UP001205998">
    <property type="component" value="Unassembled WGS sequence"/>
</dbReference>
<dbReference type="InterPro" id="IPR027417">
    <property type="entry name" value="P-loop_NTPase"/>
</dbReference>
<feature type="non-terminal residue" evidence="5">
    <location>
        <position position="433"/>
    </location>
</feature>
<gene>
    <name evidence="5" type="ORF">C0J50_4016</name>
</gene>
<keyword evidence="3" id="KW-0342">GTP-binding</keyword>
<evidence type="ECO:0000256" key="1">
    <source>
        <dbReference type="ARBA" id="ARBA00008535"/>
    </source>
</evidence>
<dbReference type="SUPFAM" id="SSF52540">
    <property type="entry name" value="P-loop containing nucleoside triphosphate hydrolases"/>
    <property type="match status" value="2"/>
</dbReference>
<keyword evidence="6" id="KW-1185">Reference proteome</keyword>
<dbReference type="AlphaFoldDB" id="A0AAD5ADK1"/>
<protein>
    <submittedName>
        <fullName evidence="5">GTPase IMAP family member 8-like isoform X1</fullName>
    </submittedName>
</protein>
<reference evidence="5" key="1">
    <citation type="submission" date="2018-07" db="EMBL/GenBank/DDBJ databases">
        <title>Comparative genomics of catfishes provides insights into carnivory and benthic adaptation.</title>
        <authorList>
            <person name="Zhang Y."/>
            <person name="Wang D."/>
            <person name="Peng Z."/>
            <person name="Zheng S."/>
            <person name="Shao F."/>
            <person name="Tao W."/>
        </authorList>
    </citation>
    <scope>NUCLEOTIDE SEQUENCE</scope>
    <source>
        <strain evidence="5">Chongqing</strain>
    </source>
</reference>
<dbReference type="PROSITE" id="PS51720">
    <property type="entry name" value="G_AIG1"/>
    <property type="match status" value="2"/>
</dbReference>
<evidence type="ECO:0000256" key="2">
    <source>
        <dbReference type="ARBA" id="ARBA00022741"/>
    </source>
</evidence>
<sequence length="433" mass="48110">TPELRLILVGNIGCGKTLTINTLLTDSASISPLVPSRVNEVRCGVSEGRRLKLVETPRWYWKGVHVDLSVQRETERALSLVAPGPHAFLILVPVGQFTEMECRIPAELERVFGRGALEHSLVLLTCGDYLTGRDHERYVSLEEPGLSAMVNECGGRWHVINNRRPNDRQQVRSLLEQVEKLTQRTGGCYLPSAMQKEVEERVPEKEYELQRSTNTTSLSSSNALFSRSTAASSFSFPSDSSNELRLVLLGRSGSGKSAAGNAILGRDEFKLRRDDATGATTQTCVKGTAVVGQKQVMVDTPDWFSPSCPPETLATHLSSCIDLCAPGPHAFLLCVPITLPGRSNLHDLASIRNSFGNDFIQRCTLVLFTHCDILKDVKVEEYIAAKRPELLELVEKCGDRYHVLKQDRNGDNIKDLLEKVEQVIKENRRSHYS</sequence>
<accession>A0AAD5ADK1</accession>
<dbReference type="EMBL" id="MU562415">
    <property type="protein sequence ID" value="KAI5613612.1"/>
    <property type="molecule type" value="Genomic_DNA"/>
</dbReference>
<dbReference type="InterPro" id="IPR045058">
    <property type="entry name" value="GIMA/IAN/Toc"/>
</dbReference>
<dbReference type="InterPro" id="IPR006703">
    <property type="entry name" value="G_AIG1"/>
</dbReference>
<dbReference type="GO" id="GO:0005525">
    <property type="term" value="F:GTP binding"/>
    <property type="evidence" value="ECO:0007669"/>
    <property type="project" value="UniProtKB-KW"/>
</dbReference>
<comment type="caution">
    <text evidence="5">The sequence shown here is derived from an EMBL/GenBank/DDBJ whole genome shotgun (WGS) entry which is preliminary data.</text>
</comment>
<keyword evidence="2" id="KW-0547">Nucleotide-binding</keyword>
<evidence type="ECO:0000313" key="5">
    <source>
        <dbReference type="EMBL" id="KAI5613612.1"/>
    </source>
</evidence>
<proteinExistence type="inferred from homology"/>
<dbReference type="PANTHER" id="PTHR10903">
    <property type="entry name" value="GTPASE, IMAP FAMILY MEMBER-RELATED"/>
    <property type="match status" value="1"/>
</dbReference>
<evidence type="ECO:0000313" key="6">
    <source>
        <dbReference type="Proteomes" id="UP001205998"/>
    </source>
</evidence>
<feature type="domain" description="AIG1-type G" evidence="4">
    <location>
        <begin position="1"/>
        <end position="199"/>
    </location>
</feature>
<dbReference type="Pfam" id="PF04548">
    <property type="entry name" value="AIG1"/>
    <property type="match status" value="2"/>
</dbReference>
<dbReference type="Gene3D" id="3.40.50.300">
    <property type="entry name" value="P-loop containing nucleotide triphosphate hydrolases"/>
    <property type="match status" value="2"/>
</dbReference>
<dbReference type="PANTHER" id="PTHR10903:SF167">
    <property type="entry name" value="GTPASE IMAP FAMILY MEMBER 6-RELATED"/>
    <property type="match status" value="1"/>
</dbReference>
<name>A0AAD5ADK1_SILAS</name>
<comment type="similarity">
    <text evidence="1">Belongs to the TRAFAC class TrmE-Era-EngA-EngB-Septin-like GTPase superfamily. AIG1/Toc34/Toc159-like paraseptin GTPase family. IAN subfamily.</text>
</comment>
<feature type="non-terminal residue" evidence="5">
    <location>
        <position position="1"/>
    </location>
</feature>
<evidence type="ECO:0000259" key="4">
    <source>
        <dbReference type="PROSITE" id="PS51720"/>
    </source>
</evidence>
<evidence type="ECO:0000256" key="3">
    <source>
        <dbReference type="ARBA" id="ARBA00023134"/>
    </source>
</evidence>